<accession>A0A0W8CBD9</accession>
<keyword evidence="3 5" id="KW-0964">Secreted</keyword>
<protein>
    <recommendedName>
        <fullName evidence="5">RxLR effector protein</fullName>
    </recommendedName>
</protein>
<dbReference type="Pfam" id="PF16810">
    <property type="entry name" value="RXLR"/>
    <property type="match status" value="1"/>
</dbReference>
<evidence type="ECO:0000313" key="9">
    <source>
        <dbReference type="Proteomes" id="UP000054636"/>
    </source>
</evidence>
<name>A0A0W8CBD9_PHYNI</name>
<dbReference type="GO" id="GO:0005576">
    <property type="term" value="C:extracellular region"/>
    <property type="evidence" value="ECO:0007669"/>
    <property type="project" value="UniProtKB-SubCell"/>
</dbReference>
<evidence type="ECO:0000313" key="7">
    <source>
        <dbReference type="EMBL" id="KUF86887.1"/>
    </source>
</evidence>
<keyword evidence="4 5" id="KW-0732">Signal</keyword>
<comment type="domain">
    <text evidence="5">The RxLR-dEER motif acts to carry the protein into the host cell cytoplasm through binding to cell surface phosphatidylinositol-3-phosphate.</text>
</comment>
<dbReference type="InterPro" id="IPR031825">
    <property type="entry name" value="RXLR"/>
</dbReference>
<evidence type="ECO:0000256" key="1">
    <source>
        <dbReference type="ARBA" id="ARBA00004613"/>
    </source>
</evidence>
<comment type="subcellular location">
    <subcellularLocation>
        <location evidence="1 5">Secreted</location>
    </subcellularLocation>
</comment>
<dbReference type="AlphaFoldDB" id="A0A0W8CBD9"/>
<evidence type="ECO:0000313" key="6">
    <source>
        <dbReference type="EMBL" id="KUF81390.1"/>
    </source>
</evidence>
<comment type="similarity">
    <text evidence="2 5">Belongs to the RxLR effector family.</text>
</comment>
<dbReference type="EMBL" id="LNFP01001285">
    <property type="protein sequence ID" value="KUF86887.1"/>
    <property type="molecule type" value="Genomic_DNA"/>
</dbReference>
<feature type="signal peptide" evidence="5">
    <location>
        <begin position="1"/>
        <end position="23"/>
    </location>
</feature>
<evidence type="ECO:0000256" key="4">
    <source>
        <dbReference type="ARBA" id="ARBA00022729"/>
    </source>
</evidence>
<comment type="caution">
    <text evidence="6">The sequence shown here is derived from an EMBL/GenBank/DDBJ whole genome shotgun (WGS) entry which is preliminary data.</text>
</comment>
<comment type="function">
    <text evidence="5">Effector that suppresses plant defense responses during pathogen infection.</text>
</comment>
<evidence type="ECO:0000256" key="5">
    <source>
        <dbReference type="RuleBase" id="RU367124"/>
    </source>
</evidence>
<reference evidence="8 9" key="1">
    <citation type="submission" date="2015-11" db="EMBL/GenBank/DDBJ databases">
        <title>Genomes and virulence difference between two physiological races of Phytophthora nicotianae.</title>
        <authorList>
            <person name="Liu H."/>
            <person name="Ma X."/>
            <person name="Yu H."/>
            <person name="Fang D."/>
            <person name="Li Y."/>
            <person name="Wang X."/>
            <person name="Wang W."/>
            <person name="Dong Y."/>
            <person name="Xiao B."/>
        </authorList>
    </citation>
    <scope>NUCLEOTIDE SEQUENCE [LARGE SCALE GENOMIC DNA]</scope>
    <source>
        <strain evidence="8">race 0</strain>
        <strain evidence="6">Race 0</strain>
        <strain evidence="9">race 1</strain>
        <strain evidence="7">Race 1</strain>
    </source>
</reference>
<dbReference type="Proteomes" id="UP000052943">
    <property type="component" value="Unassembled WGS sequence"/>
</dbReference>
<dbReference type="OrthoDB" id="110221at2759"/>
<dbReference type="Proteomes" id="UP000054636">
    <property type="component" value="Unassembled WGS sequence"/>
</dbReference>
<evidence type="ECO:0000256" key="3">
    <source>
        <dbReference type="ARBA" id="ARBA00022525"/>
    </source>
</evidence>
<dbReference type="EMBL" id="LNFO01004181">
    <property type="protein sequence ID" value="KUF81390.1"/>
    <property type="molecule type" value="Genomic_DNA"/>
</dbReference>
<evidence type="ECO:0000313" key="8">
    <source>
        <dbReference type="Proteomes" id="UP000052943"/>
    </source>
</evidence>
<feature type="chain" id="PRO_5010443838" description="RxLR effector protein" evidence="5">
    <location>
        <begin position="24"/>
        <end position="199"/>
    </location>
</feature>
<proteinExistence type="inferred from homology"/>
<evidence type="ECO:0000256" key="2">
    <source>
        <dbReference type="ARBA" id="ARBA00010400"/>
    </source>
</evidence>
<sequence length="199" mass="22488">MRLTYLLLLAVCVVIALCDTVFAFVSKQEVTAAQHAAGGYRDASGKRLLRSDNAVTIVDDVADEDRLFSGVSKLTEALKKGKTKLIDKQVLLQTKLKDKQLLRNYQQLLKGGFSDEAITGAWLTRGKSLDNIFDRWIRLGKSERQAANNLLKQKKTPEDLFSVFAQRGMKPEQIQTLWRSLKLDESELIAFQKKFVLIN</sequence>
<organism evidence="6 8">
    <name type="scientific">Phytophthora nicotianae</name>
    <name type="common">Potato buckeye rot agent</name>
    <name type="synonym">Phytophthora parasitica</name>
    <dbReference type="NCBI Taxonomy" id="4792"/>
    <lineage>
        <taxon>Eukaryota</taxon>
        <taxon>Sar</taxon>
        <taxon>Stramenopiles</taxon>
        <taxon>Oomycota</taxon>
        <taxon>Peronosporomycetes</taxon>
        <taxon>Peronosporales</taxon>
        <taxon>Peronosporaceae</taxon>
        <taxon>Phytophthora</taxon>
    </lineage>
</organism>
<gene>
    <name evidence="6" type="ORF">AM587_10000876</name>
    <name evidence="7" type="ORF">AM588_10002541</name>
</gene>